<dbReference type="RefSeq" id="WP_377974121.1">
    <property type="nucleotide sequence ID" value="NZ_JBBKYA010000001.1"/>
</dbReference>
<dbReference type="EMBL" id="JBBKYA010000001">
    <property type="protein sequence ID" value="MFD3274673.1"/>
    <property type="molecule type" value="Genomic_DNA"/>
</dbReference>
<dbReference type="Gene3D" id="3.90.79.10">
    <property type="entry name" value="Nucleoside Triphosphate Pyrophosphohydrolase"/>
    <property type="match status" value="1"/>
</dbReference>
<feature type="domain" description="Nudix hydrolase" evidence="1">
    <location>
        <begin position="23"/>
        <end position="179"/>
    </location>
</feature>
<dbReference type="Gene3D" id="1.10.10.10">
    <property type="entry name" value="Winged helix-like DNA-binding domain superfamily/Winged helix DNA-binding domain"/>
    <property type="match status" value="1"/>
</dbReference>
<name>A0ABW6CWV6_9BACT</name>
<dbReference type="Pfam" id="PF21906">
    <property type="entry name" value="WHD_NrtR"/>
    <property type="match status" value="1"/>
</dbReference>
<reference evidence="2 3" key="1">
    <citation type="submission" date="2024-03" db="EMBL/GenBank/DDBJ databases">
        <title>Aquirufa genome sequencing.</title>
        <authorList>
            <person name="Pitt A."/>
            <person name="Hahn M.W."/>
        </authorList>
    </citation>
    <scope>NUCLEOTIDE SEQUENCE [LARGE SCALE GENOMIC DNA]</scope>
    <source>
        <strain evidence="2 3">PLAD-142S6K</strain>
    </source>
</reference>
<dbReference type="Proteomes" id="UP001598114">
    <property type="component" value="Unassembled WGS sequence"/>
</dbReference>
<proteinExistence type="predicted"/>
<dbReference type="InterPro" id="IPR000086">
    <property type="entry name" value="NUDIX_hydrolase_dom"/>
</dbReference>
<dbReference type="InterPro" id="IPR036390">
    <property type="entry name" value="WH_DNA-bd_sf"/>
</dbReference>
<dbReference type="InterPro" id="IPR036388">
    <property type="entry name" value="WH-like_DNA-bd_sf"/>
</dbReference>
<gene>
    <name evidence="2" type="ORF">SKC38_00355</name>
</gene>
<evidence type="ECO:0000259" key="1">
    <source>
        <dbReference type="PROSITE" id="PS51462"/>
    </source>
</evidence>
<evidence type="ECO:0000313" key="3">
    <source>
        <dbReference type="Proteomes" id="UP001598114"/>
    </source>
</evidence>
<dbReference type="SUPFAM" id="SSF55811">
    <property type="entry name" value="Nudix"/>
    <property type="match status" value="1"/>
</dbReference>
<dbReference type="CDD" id="cd18873">
    <property type="entry name" value="NUDIX_NadM_like"/>
    <property type="match status" value="1"/>
</dbReference>
<dbReference type="Pfam" id="PF00293">
    <property type="entry name" value="NUDIX"/>
    <property type="match status" value="1"/>
</dbReference>
<dbReference type="PANTHER" id="PTHR43736">
    <property type="entry name" value="ADP-RIBOSE PYROPHOSPHATASE"/>
    <property type="match status" value="1"/>
</dbReference>
<dbReference type="InterPro" id="IPR015797">
    <property type="entry name" value="NUDIX_hydrolase-like_dom_sf"/>
</dbReference>
<dbReference type="PANTHER" id="PTHR43736:SF4">
    <property type="entry name" value="SLR1690 PROTEIN"/>
    <property type="match status" value="1"/>
</dbReference>
<dbReference type="SUPFAM" id="SSF46785">
    <property type="entry name" value="Winged helix' DNA-binding domain"/>
    <property type="match status" value="1"/>
</dbReference>
<comment type="caution">
    <text evidence="2">The sequence shown here is derived from an EMBL/GenBank/DDBJ whole genome shotgun (WGS) entry which is preliminary data.</text>
</comment>
<keyword evidence="3" id="KW-1185">Reference proteome</keyword>
<accession>A0ABW6CWV6</accession>
<protein>
    <submittedName>
        <fullName evidence="2">NUDIX domain-containing protein</fullName>
    </submittedName>
</protein>
<dbReference type="InterPro" id="IPR054105">
    <property type="entry name" value="WHD_NrtR"/>
</dbReference>
<organism evidence="2 3">
    <name type="scientific">Aquirufa echingensis</name>
    <dbReference type="NCBI Taxonomy" id="3096516"/>
    <lineage>
        <taxon>Bacteria</taxon>
        <taxon>Pseudomonadati</taxon>
        <taxon>Bacteroidota</taxon>
        <taxon>Cytophagia</taxon>
        <taxon>Cytophagales</taxon>
        <taxon>Flectobacillaceae</taxon>
        <taxon>Aquirufa</taxon>
    </lineage>
</organism>
<evidence type="ECO:0000313" key="2">
    <source>
        <dbReference type="EMBL" id="MFD3274673.1"/>
    </source>
</evidence>
<sequence>MKITELIAAMSGSFTHPSHQNYIAQLSIDCVIFGYQDATLKVLIPKLNFKGDFYSLPSGFVRQEEDLDQAALRILEERTQLANIYLQQFHVFGNADRHNERFMLDLLALNPQLTGPQEEYDWYVRRFVSVGYYALVDINKVKPQCSELDEKMEWIPVQELPKLILDGAEIIAKALKAMRLHFDDHVVGYNLLPETFTMKELQQLYETVFDKPYRRNNFQKMILDLNIVDRLEKQFTGAANKAPYLYTFKPTSNK</sequence>
<dbReference type="PROSITE" id="PS51462">
    <property type="entry name" value="NUDIX"/>
    <property type="match status" value="1"/>
</dbReference>